<evidence type="ECO:0000313" key="1">
    <source>
        <dbReference type="EMBL" id="KAK3764213.1"/>
    </source>
</evidence>
<gene>
    <name evidence="1" type="ORF">RRG08_044139</name>
</gene>
<keyword evidence="2" id="KW-1185">Reference proteome</keyword>
<accession>A0AAE0Z7E2</accession>
<dbReference type="EMBL" id="JAWDGP010004466">
    <property type="protein sequence ID" value="KAK3764213.1"/>
    <property type="molecule type" value="Genomic_DNA"/>
</dbReference>
<name>A0AAE0Z7E2_9GAST</name>
<dbReference type="AlphaFoldDB" id="A0AAE0Z7E2"/>
<proteinExistence type="predicted"/>
<evidence type="ECO:0000313" key="2">
    <source>
        <dbReference type="Proteomes" id="UP001283361"/>
    </source>
</evidence>
<dbReference type="Proteomes" id="UP001283361">
    <property type="component" value="Unassembled WGS sequence"/>
</dbReference>
<sequence>MHLGKLSRPWEALRWKYTTSMDQLSCSSSPSTGVAARGLALCSGRRSCLKLARAGRGQPAHKDKQNGRLLTSCLCDWANCSSLPYQLTQVIFTRLPRGNNSLRMPLTPQLILAATPTPQPSPHLALGRVFIHGMSSVIKRRFKRGHLPEDRMLPLRSSGHAHLANVARCLPSACQKRLKGHCQFDQLRVNSMGHAESIRKI</sequence>
<reference evidence="1" key="1">
    <citation type="journal article" date="2023" name="G3 (Bethesda)">
        <title>A reference genome for the long-term kleptoplast-retaining sea slug Elysia crispata morphotype clarki.</title>
        <authorList>
            <person name="Eastman K.E."/>
            <person name="Pendleton A.L."/>
            <person name="Shaikh M.A."/>
            <person name="Suttiyut T."/>
            <person name="Ogas R."/>
            <person name="Tomko P."/>
            <person name="Gavelis G."/>
            <person name="Widhalm J.R."/>
            <person name="Wisecaver J.H."/>
        </authorList>
    </citation>
    <scope>NUCLEOTIDE SEQUENCE</scope>
    <source>
        <strain evidence="1">ECLA1</strain>
    </source>
</reference>
<comment type="caution">
    <text evidence="1">The sequence shown here is derived from an EMBL/GenBank/DDBJ whole genome shotgun (WGS) entry which is preliminary data.</text>
</comment>
<organism evidence="1 2">
    <name type="scientific">Elysia crispata</name>
    <name type="common">lettuce slug</name>
    <dbReference type="NCBI Taxonomy" id="231223"/>
    <lineage>
        <taxon>Eukaryota</taxon>
        <taxon>Metazoa</taxon>
        <taxon>Spiralia</taxon>
        <taxon>Lophotrochozoa</taxon>
        <taxon>Mollusca</taxon>
        <taxon>Gastropoda</taxon>
        <taxon>Heterobranchia</taxon>
        <taxon>Euthyneura</taxon>
        <taxon>Panpulmonata</taxon>
        <taxon>Sacoglossa</taxon>
        <taxon>Placobranchoidea</taxon>
        <taxon>Plakobranchidae</taxon>
        <taxon>Elysia</taxon>
    </lineage>
</organism>
<protein>
    <submittedName>
        <fullName evidence="1">Uncharacterized protein</fullName>
    </submittedName>
</protein>